<reference evidence="1 2" key="1">
    <citation type="journal article" date="2019" name="Sci. Rep.">
        <title>A high-quality genome of Eragrostis curvula grass provides insights into Poaceae evolution and supports new strategies to enhance forage quality.</title>
        <authorList>
            <person name="Carballo J."/>
            <person name="Santos B.A.C.M."/>
            <person name="Zappacosta D."/>
            <person name="Garbus I."/>
            <person name="Selva J.P."/>
            <person name="Gallo C.A."/>
            <person name="Diaz A."/>
            <person name="Albertini E."/>
            <person name="Caccamo M."/>
            <person name="Echenique V."/>
        </authorList>
    </citation>
    <scope>NUCLEOTIDE SEQUENCE [LARGE SCALE GENOMIC DNA]</scope>
    <source>
        <strain evidence="2">cv. Victoria</strain>
        <tissue evidence="1">Leaf</tissue>
    </source>
</reference>
<comment type="caution">
    <text evidence="1">The sequence shown here is derived from an EMBL/GenBank/DDBJ whole genome shotgun (WGS) entry which is preliminary data.</text>
</comment>
<dbReference type="EMBL" id="RWGY01000039">
    <property type="protein sequence ID" value="TVU10318.1"/>
    <property type="molecule type" value="Genomic_DNA"/>
</dbReference>
<sequence length="62" mass="6827">MGSRAMIVFGLRPSPAASTTTSLRSRLFLILAFSNIIQDAHNHLKGGCRCHVANNLKIYVTR</sequence>
<gene>
    <name evidence="1" type="ORF">EJB05_43841</name>
</gene>
<evidence type="ECO:0000313" key="1">
    <source>
        <dbReference type="EMBL" id="TVU10318.1"/>
    </source>
</evidence>
<dbReference type="Gramene" id="TVU10318">
    <property type="protein sequence ID" value="TVU10318"/>
    <property type="gene ID" value="EJB05_43841"/>
</dbReference>
<accession>A0A5J9THC4</accession>
<evidence type="ECO:0000313" key="2">
    <source>
        <dbReference type="Proteomes" id="UP000324897"/>
    </source>
</evidence>
<dbReference type="Proteomes" id="UP000324897">
    <property type="component" value="Chromosome 3"/>
</dbReference>
<protein>
    <submittedName>
        <fullName evidence="1">Uncharacterized protein</fullName>
    </submittedName>
</protein>
<dbReference type="AlphaFoldDB" id="A0A5J9THC4"/>
<proteinExistence type="predicted"/>
<feature type="non-terminal residue" evidence="1">
    <location>
        <position position="1"/>
    </location>
</feature>
<name>A0A5J9THC4_9POAL</name>
<organism evidence="1 2">
    <name type="scientific">Eragrostis curvula</name>
    <name type="common">weeping love grass</name>
    <dbReference type="NCBI Taxonomy" id="38414"/>
    <lineage>
        <taxon>Eukaryota</taxon>
        <taxon>Viridiplantae</taxon>
        <taxon>Streptophyta</taxon>
        <taxon>Embryophyta</taxon>
        <taxon>Tracheophyta</taxon>
        <taxon>Spermatophyta</taxon>
        <taxon>Magnoliopsida</taxon>
        <taxon>Liliopsida</taxon>
        <taxon>Poales</taxon>
        <taxon>Poaceae</taxon>
        <taxon>PACMAD clade</taxon>
        <taxon>Chloridoideae</taxon>
        <taxon>Eragrostideae</taxon>
        <taxon>Eragrostidinae</taxon>
        <taxon>Eragrostis</taxon>
    </lineage>
</organism>
<keyword evidence="2" id="KW-1185">Reference proteome</keyword>